<evidence type="ECO:0000256" key="1">
    <source>
        <dbReference type="ARBA" id="ARBA00004613"/>
    </source>
</evidence>
<keyword evidence="8" id="KW-1185">Reference proteome</keyword>
<dbReference type="PANTHER" id="PTHR32305:SF15">
    <property type="entry name" value="PROTEIN RHSA-RELATED"/>
    <property type="match status" value="1"/>
</dbReference>
<evidence type="ECO:0000256" key="4">
    <source>
        <dbReference type="SAM" id="SignalP"/>
    </source>
</evidence>
<keyword evidence="2" id="KW-0964">Secreted</keyword>
<evidence type="ECO:0000313" key="7">
    <source>
        <dbReference type="EMBL" id="MCH7408722.1"/>
    </source>
</evidence>
<feature type="chain" id="PRO_5047135181" evidence="4">
    <location>
        <begin position="26"/>
        <end position="1599"/>
    </location>
</feature>
<dbReference type="InterPro" id="IPR050708">
    <property type="entry name" value="T6SS_VgrG/RHS"/>
</dbReference>
<dbReference type="NCBIfam" id="NF033679">
    <property type="entry name" value="DNRLRE_dom"/>
    <property type="match status" value="1"/>
</dbReference>
<protein>
    <submittedName>
        <fullName evidence="7">DNRLRE domain-containing protein</fullName>
    </submittedName>
</protein>
<comment type="caution">
    <text evidence="7">The sequence shown here is derived from an EMBL/GenBank/DDBJ whole genome shotgun (WGS) entry which is preliminary data.</text>
</comment>
<evidence type="ECO:0000259" key="6">
    <source>
        <dbReference type="Pfam" id="PF24517"/>
    </source>
</evidence>
<dbReference type="Gene3D" id="2.180.10.10">
    <property type="entry name" value="RHS repeat-associated core"/>
    <property type="match status" value="2"/>
</dbReference>
<dbReference type="InterPro" id="IPR022385">
    <property type="entry name" value="Rhs_assc_core"/>
</dbReference>
<dbReference type="EMBL" id="JAKZGP010000007">
    <property type="protein sequence ID" value="MCH7408722.1"/>
    <property type="molecule type" value="Genomic_DNA"/>
</dbReference>
<dbReference type="PANTHER" id="PTHR32305">
    <property type="match status" value="1"/>
</dbReference>
<evidence type="ECO:0000256" key="3">
    <source>
        <dbReference type="ARBA" id="ARBA00022729"/>
    </source>
</evidence>
<feature type="signal peptide" evidence="4">
    <location>
        <begin position="1"/>
        <end position="25"/>
    </location>
</feature>
<sequence length="1599" mass="177469">MRIRTYSTGCLATFLALVLQLISMDAVSQQSHTVQLSPIKSAEVLLWNGDPSYVNTNFGSSAYFSGQAWTASGTLSLRRGLMQFNFGSLPPNAVITNAVLNLYSPIDGVSWAVHSTMSGSNSAGLYLVAQSWNENTVTWNNSPTYYGNEKVSLPTSSNDTQNYQVNITSFVKLWVEEGEPNHGVLLRLDTENYYRRMNFASSKHANASKHPKLTVTYTVEGGSGITSNQNYIWEVVPTVPVSNIPIVRQNSDFQERVTYYDGLGRPKQEVQKQASPLGRDIIVPITYDGFGRQAKSFLPYTRDNGTAAGDFRPAGEAEQKAFHNTHFGGSSGNFAFSENVYDGSPLNRVVEAHSPGQPWARTAHGGGNKPVKMDYLTNIAADNVFLWEISNSRPIAYRYYNPGTLYKTITTDEDGNKIVEFKDFQDRVILKRVQATASTWANTYYVYDDFGNLTYVFPPEMQNGYNSTNLNTPSGFYLVTENINYNAIPSANRNKVAYIPTATVTISPGTTLAAGVEIKQHGVMPSQDHLDNWAFQYKYDGRNRLVEKQVPGAKPVYLVYDKLDRLVLSQDGNQYPNKWSFTKYDAFNRPVITGEKAIPNVSLTTIRSNVHNHSVLSESYTGNGITKYANTTYPASVTDADIHTITYYDDYRFTSTTFSLPSGQFNTTGGNIVPAVFLTVKGQVTGTKVKVLGTTNQYVETVNFYDDRYRLIQSRMVNYKNGNDVLTTQYDFAGRVRKTYLQHNNPAADIKNIAIAQDYSYDHAGRLLTVTHKINNSPTITLLSNTYNELGELIKKDLANGYEDIDYAYNMRGWLTRINNLSDATPKLFEMDLKYNDAPTANRRFNGNIGQTEWKNPYESMKNSYAYTYDQMNRLTTAIYSNNASGNTMNFNVPAISYDLNGNIKTLQRRGNHNDTPNQLIDNLTYTYAKGNQLSKVTDATGISSGFKDGANVADEYLYDPNGNMTVDRNKGITSITYNPLNLPSKVTFSASKYIEYTYDASGSKLSQKSVDGGTTKISDYVGGFVYENNKLQFMQHDEGRVVAKRNASGTFQNYEYQYHLKDHLGNVRATFKTQHDIDQYLATFENASSTYENNYFSRYGEVTRINAPIFNRTSGSGNSFSVRLTGVGNSKHGLAKSLAVKPGDKIDAEVYVKYLDPSTTGTPGSAFAQLITNLANNASSVVIDGATAGTNPMPFAGLMGYGSDNSTGPKAYLNVLVFDQNYQFQPNQSTFKSVTLAARETGTNVPHELLKTIQITIQKPGYVYIYFSNENPTPVEVFFDDFKVTHTNSNIVQKDDYYPFGMTFNSYSAPSGVGQAFKFNGKEREELTGWDDFGARMYMSDLGRWGVVDPLADALPGWSPYVFSLNNPILFIDPDGQFPYTFHVRSFHPDRTFGGGFMGDNRGFSNNPSSSARIAQHFTFDPSTGQTSNKGFANNLSMHPGGFVGTRGVWGIGKEVPNEAYYNVSGGNGSYNISTGYEGANPLTPGFMTPDIDVHSKFSITENLEKGILSVGASIKGDNFPSAEAFLTDQTGNSVFIGVSSLNGSVLTSLWGDNYREMINANFSINIDNKGTFTSITVGDRSFTLDEWNKQFETRSTR</sequence>
<dbReference type="Proteomes" id="UP001165489">
    <property type="component" value="Unassembled WGS sequence"/>
</dbReference>
<feature type="domain" description="Carbohydrate-binding module family 96" evidence="6">
    <location>
        <begin position="52"/>
        <end position="216"/>
    </location>
</feature>
<proteinExistence type="predicted"/>
<dbReference type="Pfam" id="PF20041">
    <property type="entry name" value="DUF6443"/>
    <property type="match status" value="1"/>
</dbReference>
<evidence type="ECO:0000313" key="8">
    <source>
        <dbReference type="Proteomes" id="UP001165489"/>
    </source>
</evidence>
<accession>A0ABS9UX54</accession>
<dbReference type="InterPro" id="IPR055372">
    <property type="entry name" value="CBM96"/>
</dbReference>
<name>A0ABS9UX54_9BACT</name>
<evidence type="ECO:0000256" key="2">
    <source>
        <dbReference type="ARBA" id="ARBA00022525"/>
    </source>
</evidence>
<dbReference type="NCBIfam" id="TIGR03696">
    <property type="entry name" value="Rhs_assc_core"/>
    <property type="match status" value="1"/>
</dbReference>
<feature type="domain" description="DUF6443" evidence="5">
    <location>
        <begin position="242"/>
        <end position="365"/>
    </location>
</feature>
<gene>
    <name evidence="7" type="ORF">MM239_04900</name>
</gene>
<keyword evidence="3 4" id="KW-0732">Signal</keyword>
<evidence type="ECO:0000259" key="5">
    <source>
        <dbReference type="Pfam" id="PF20041"/>
    </source>
</evidence>
<dbReference type="InterPro" id="IPR045619">
    <property type="entry name" value="DUF6443"/>
</dbReference>
<organism evidence="7 8">
    <name type="scientific">Belliella filtrata</name>
    <dbReference type="NCBI Taxonomy" id="2923435"/>
    <lineage>
        <taxon>Bacteria</taxon>
        <taxon>Pseudomonadati</taxon>
        <taxon>Bacteroidota</taxon>
        <taxon>Cytophagia</taxon>
        <taxon>Cytophagales</taxon>
        <taxon>Cyclobacteriaceae</taxon>
        <taxon>Belliella</taxon>
    </lineage>
</organism>
<dbReference type="RefSeq" id="WP_241347086.1">
    <property type="nucleotide sequence ID" value="NZ_JAKZGP010000007.1"/>
</dbReference>
<comment type="subcellular location">
    <subcellularLocation>
        <location evidence="1">Secreted</location>
    </subcellularLocation>
</comment>
<reference evidence="7" key="1">
    <citation type="submission" date="2022-03" db="EMBL/GenBank/DDBJ databases">
        <title>De novo assembled genomes of Belliella spp. (Cyclobacteriaceae) strains.</title>
        <authorList>
            <person name="Szabo A."/>
            <person name="Korponai K."/>
            <person name="Felfoldi T."/>
        </authorList>
    </citation>
    <scope>NUCLEOTIDE SEQUENCE</scope>
    <source>
        <strain evidence="7">DSM 111904</strain>
    </source>
</reference>
<dbReference type="Pfam" id="PF24517">
    <property type="entry name" value="CBM96"/>
    <property type="match status" value="1"/>
</dbReference>